<dbReference type="AlphaFoldDB" id="R4PJW4"/>
<accession>R4PJW4</accession>
<keyword evidence="2" id="KW-1185">Reference proteome</keyword>
<dbReference type="RefSeq" id="WP_015641224.1">
    <property type="nucleotide sequence ID" value="NC_021219.1"/>
</dbReference>
<organism evidence="1 2">
    <name type="scientific">Candidatus Saccharimonas aalborgensis</name>
    <dbReference type="NCBI Taxonomy" id="1332188"/>
    <lineage>
        <taxon>Bacteria</taxon>
        <taxon>Candidatus Saccharimonadota</taxon>
        <taxon>Candidatus Saccharimonadia</taxon>
        <taxon>Candidatus Saccharimonadales</taxon>
        <taxon>Candidatus Saccharimonadaceae</taxon>
        <taxon>Candidatus Saccharimonas</taxon>
    </lineage>
</organism>
<evidence type="ECO:0000313" key="1">
    <source>
        <dbReference type="EMBL" id="AGL61773.1"/>
    </source>
</evidence>
<gene>
    <name evidence="1" type="ORF">L336_0062</name>
</gene>
<reference evidence="1 2" key="1">
    <citation type="journal article" date="2013" name="Nat. Biotechnol.">
        <title>Genome sequences of rare, uncultured bacteria obtained by differential coverage binning of multiple metagenomes.</title>
        <authorList>
            <person name="Albertsen M."/>
            <person name="Hugenholtz P."/>
            <person name="Skarshewski A."/>
            <person name="Nielsen K.L."/>
            <person name="Tyson G.W."/>
            <person name="Nielsen P.H."/>
        </authorList>
    </citation>
    <scope>NUCLEOTIDE SEQUENCE [LARGE SCALE GENOMIC DNA]</scope>
    <source>
        <strain evidence="1">TM71</strain>
    </source>
</reference>
<dbReference type="HOGENOM" id="CLU_145390_0_0_0"/>
<dbReference type="EMBL" id="CP005957">
    <property type="protein sequence ID" value="AGL61773.1"/>
    <property type="molecule type" value="Genomic_DNA"/>
</dbReference>
<proteinExistence type="predicted"/>
<name>R4PJW4_9BACT</name>
<dbReference type="OrthoDB" id="2302572at2"/>
<dbReference type="KEGG" id="saal:L336_0062"/>
<dbReference type="STRING" id="1332188.L336_0062"/>
<protein>
    <submittedName>
        <fullName evidence="1">Uncharacterized protein</fullName>
    </submittedName>
</protein>
<dbReference type="Proteomes" id="UP000013893">
    <property type="component" value="Chromosome"/>
</dbReference>
<sequence length="165" mass="18107">MQPLSLEQIISAINQLNLPERPFSYSVQGNKIVAEWKYLDAIWAAPLAANNVEKTFKLVVMLDELTHTYTSQDTQTSKSSGFSLLTNGTISFGGEMGGFKGHKIGKEMGFGLGHAKQPQSSVSIGGMTYSYSFDTSEIKKPLFELLEKSGWTKKKNGFLGGLFGR</sequence>
<evidence type="ECO:0000313" key="2">
    <source>
        <dbReference type="Proteomes" id="UP000013893"/>
    </source>
</evidence>